<gene>
    <name evidence="1" type="ORF">IHE45_19G033700</name>
</gene>
<evidence type="ECO:0000313" key="1">
    <source>
        <dbReference type="EMBL" id="KAH7652697.1"/>
    </source>
</evidence>
<sequence length="776" mass="86269">MASFTPLASLLQRCLLSKNALVGKSIHGHFFKTGLIFSTYLANNLINVYSKLGFSVDACRLFDEMQLKNMFTWNSILSMYAKSGCMDVAVQLFDEMPERDSVSWTTMIVGCKQMGWFESSVRVFVDMVWNGVPLTEFTFANVLAACAAMEGLSVGRNLHSFVVKLGMSSCVHVSNSLLSMYGKSGDLETARVVFDRLTLRSLSSWNAMISLYTQSGRLDLALAQFEQMTDRNIVSWNAVIAGYNQNGLDFEALRFFARMLNESSMVPDNFTLTSVLSACANLGILRFGEQVHAHIVRHEIVCIGELGNALISMYSKSGGVEIAERIMKHSMASELNLISSTALLEGYVKLGGLQPARKIFDSMRNPDVVAWTAMVVGYVQNGHHNDAMELFRLMVNKGPKPNNYTLAAVLTVCSSSAMLDHGKQIHSRAIKSRGGLSVSVCNALITMYAKSGNLPAARRVFDQIRFGREPISWTSMIIALAQHGFGEEAVKLFEEMLVSGIQPDHITYVGVISACTHAGLVEEGKSYYAMMQNKHKIQPTSSHYACMIDLFARSGLLKEAEEFIKALPKEPDAIAWGSLLAACKVHKNADIAKFAAEKLLALDPENSGAYSALANVYSACGRWNDAAKIWKSMKDKGVKKEQGFSWLQIKNKVHVFQAEDVHHPQRDAIYEMAAKIWKEIKKAGFVPNTQSVLHDIDDELKEQMLCHHSEKLAIAFGLISTPENTTLRIMKNLRVCNDCHSAIKFIAKVVGREIIVRDATRFHHFRDGLCSCKDYW</sequence>
<evidence type="ECO:0000313" key="2">
    <source>
        <dbReference type="Proteomes" id="UP000827976"/>
    </source>
</evidence>
<dbReference type="EMBL" id="CM037029">
    <property type="protein sequence ID" value="KAH7652697.1"/>
    <property type="molecule type" value="Genomic_DNA"/>
</dbReference>
<accession>A0ACB7TXH0</accession>
<comment type="caution">
    <text evidence="1">The sequence shown here is derived from an EMBL/GenBank/DDBJ whole genome shotgun (WGS) entry which is preliminary data.</text>
</comment>
<reference evidence="2" key="1">
    <citation type="journal article" date="2022" name="Nat. Commun.">
        <title>Chromosome evolution and the genetic basis of agronomically important traits in greater yam.</title>
        <authorList>
            <person name="Bredeson J.V."/>
            <person name="Lyons J.B."/>
            <person name="Oniyinde I.O."/>
            <person name="Okereke N.R."/>
            <person name="Kolade O."/>
            <person name="Nnabue I."/>
            <person name="Nwadili C.O."/>
            <person name="Hribova E."/>
            <person name="Parker M."/>
            <person name="Nwogha J."/>
            <person name="Shu S."/>
            <person name="Carlson J."/>
            <person name="Kariba R."/>
            <person name="Muthemba S."/>
            <person name="Knop K."/>
            <person name="Barton G.J."/>
            <person name="Sherwood A.V."/>
            <person name="Lopez-Montes A."/>
            <person name="Asiedu R."/>
            <person name="Jamnadass R."/>
            <person name="Muchugi A."/>
            <person name="Goodstein D."/>
            <person name="Egesi C.N."/>
            <person name="Featherston J."/>
            <person name="Asfaw A."/>
            <person name="Simpson G.G."/>
            <person name="Dolezel J."/>
            <person name="Hendre P.S."/>
            <person name="Van Deynze A."/>
            <person name="Kumar P.L."/>
            <person name="Obidiegwu J.E."/>
            <person name="Bhattacharjee R."/>
            <person name="Rokhsar D.S."/>
        </authorList>
    </citation>
    <scope>NUCLEOTIDE SEQUENCE [LARGE SCALE GENOMIC DNA]</scope>
    <source>
        <strain evidence="2">cv. TDa95/00328</strain>
    </source>
</reference>
<name>A0ACB7TXH0_DIOAL</name>
<protein>
    <submittedName>
        <fullName evidence="1">TPR-like protein</fullName>
    </submittedName>
</protein>
<dbReference type="Proteomes" id="UP000827976">
    <property type="component" value="Chromosome 19"/>
</dbReference>
<proteinExistence type="predicted"/>
<organism evidence="1 2">
    <name type="scientific">Dioscorea alata</name>
    <name type="common">Purple yam</name>
    <dbReference type="NCBI Taxonomy" id="55571"/>
    <lineage>
        <taxon>Eukaryota</taxon>
        <taxon>Viridiplantae</taxon>
        <taxon>Streptophyta</taxon>
        <taxon>Embryophyta</taxon>
        <taxon>Tracheophyta</taxon>
        <taxon>Spermatophyta</taxon>
        <taxon>Magnoliopsida</taxon>
        <taxon>Liliopsida</taxon>
        <taxon>Dioscoreales</taxon>
        <taxon>Dioscoreaceae</taxon>
        <taxon>Dioscorea</taxon>
    </lineage>
</organism>
<keyword evidence="2" id="KW-1185">Reference proteome</keyword>